<dbReference type="CDD" id="cd00371">
    <property type="entry name" value="HMA"/>
    <property type="match status" value="1"/>
</dbReference>
<dbReference type="Pfam" id="PF00403">
    <property type="entry name" value="HMA"/>
    <property type="match status" value="1"/>
</dbReference>
<gene>
    <name evidence="3" type="ORF">TBC1_11971</name>
</gene>
<evidence type="ECO:0000313" key="3">
    <source>
        <dbReference type="EMBL" id="GAP42831.1"/>
    </source>
</evidence>
<dbReference type="PANTHER" id="PTHR46594">
    <property type="entry name" value="P-TYPE CATION-TRANSPORTING ATPASE"/>
    <property type="match status" value="1"/>
</dbReference>
<dbReference type="SUPFAM" id="SSF55008">
    <property type="entry name" value="HMA, heavy metal-associated domain"/>
    <property type="match status" value="1"/>
</dbReference>
<feature type="domain" description="HMA" evidence="2">
    <location>
        <begin position="34"/>
        <end position="100"/>
    </location>
</feature>
<dbReference type="InterPro" id="IPR017969">
    <property type="entry name" value="Heavy-metal-associated_CS"/>
</dbReference>
<dbReference type="GO" id="GO:0046872">
    <property type="term" value="F:metal ion binding"/>
    <property type="evidence" value="ECO:0007669"/>
    <property type="project" value="UniProtKB-KW"/>
</dbReference>
<keyword evidence="4" id="KW-1185">Reference proteome</keyword>
<dbReference type="Proteomes" id="UP000053091">
    <property type="component" value="Unassembled WGS sequence"/>
</dbReference>
<dbReference type="AlphaFoldDB" id="A0A0S7C287"/>
<dbReference type="Gene3D" id="3.30.70.100">
    <property type="match status" value="1"/>
</dbReference>
<evidence type="ECO:0000256" key="1">
    <source>
        <dbReference type="ARBA" id="ARBA00022723"/>
    </source>
</evidence>
<dbReference type="PANTHER" id="PTHR46594:SF4">
    <property type="entry name" value="P-TYPE CATION-TRANSPORTING ATPASE"/>
    <property type="match status" value="1"/>
</dbReference>
<evidence type="ECO:0000259" key="2">
    <source>
        <dbReference type="PROSITE" id="PS50846"/>
    </source>
</evidence>
<protein>
    <submittedName>
        <fullName evidence="3">Copper chaperone CopZ</fullName>
    </submittedName>
</protein>
<dbReference type="InterPro" id="IPR036163">
    <property type="entry name" value="HMA_dom_sf"/>
</dbReference>
<dbReference type="PROSITE" id="PS50846">
    <property type="entry name" value="HMA_2"/>
    <property type="match status" value="1"/>
</dbReference>
<reference evidence="3" key="1">
    <citation type="journal article" date="2015" name="Genome Announc.">
        <title>Draft Genome Sequence of Bacteroidales Strain TBC1, a Novel Isolate from a Methanogenic Wastewater Treatment System.</title>
        <authorList>
            <person name="Tourlousse D.M."/>
            <person name="Matsuura N."/>
            <person name="Sun L."/>
            <person name="Toyonaga M."/>
            <person name="Kuroda K."/>
            <person name="Ohashi A."/>
            <person name="Cruz R."/>
            <person name="Yamaguchi T."/>
            <person name="Sekiguchi Y."/>
        </authorList>
    </citation>
    <scope>NUCLEOTIDE SEQUENCE [LARGE SCALE GENOMIC DNA]</scope>
    <source>
        <strain evidence="3">TBC1</strain>
    </source>
</reference>
<dbReference type="OrthoDB" id="9813965at2"/>
<dbReference type="InterPro" id="IPR001802">
    <property type="entry name" value="MerP/CopZ"/>
</dbReference>
<sequence>MKKFLAVFTAGLLFMACNQTNQSEKANLDVAAIKTIELHVTGMTCEGCENTVMKAVNELEGVTESMASYTEELTVVSYDTTLTNTEAITAAIEKVGYTVEGPATKQVLVE</sequence>
<proteinExistence type="predicted"/>
<keyword evidence="1" id="KW-0479">Metal-binding</keyword>
<dbReference type="PROSITE" id="PS51257">
    <property type="entry name" value="PROKAR_LIPOPROTEIN"/>
    <property type="match status" value="1"/>
</dbReference>
<dbReference type="PROSITE" id="PS01047">
    <property type="entry name" value="HMA_1"/>
    <property type="match status" value="1"/>
</dbReference>
<organism evidence="3">
    <name type="scientific">Lentimicrobium saccharophilum</name>
    <dbReference type="NCBI Taxonomy" id="1678841"/>
    <lineage>
        <taxon>Bacteria</taxon>
        <taxon>Pseudomonadati</taxon>
        <taxon>Bacteroidota</taxon>
        <taxon>Bacteroidia</taxon>
        <taxon>Bacteroidales</taxon>
        <taxon>Lentimicrobiaceae</taxon>
        <taxon>Lentimicrobium</taxon>
    </lineage>
</organism>
<evidence type="ECO:0000313" key="4">
    <source>
        <dbReference type="Proteomes" id="UP000053091"/>
    </source>
</evidence>
<dbReference type="PRINTS" id="PR00946">
    <property type="entry name" value="HGSCAVENGER"/>
</dbReference>
<dbReference type="FunFam" id="3.30.70.100:FF:000001">
    <property type="entry name" value="ATPase copper transporting beta"/>
    <property type="match status" value="1"/>
</dbReference>
<dbReference type="STRING" id="1678841.TBC1_11971"/>
<dbReference type="RefSeq" id="WP_082189483.1">
    <property type="nucleotide sequence ID" value="NZ_DF968182.1"/>
</dbReference>
<accession>A0A0S7C287</accession>
<dbReference type="EMBL" id="DF968182">
    <property type="protein sequence ID" value="GAP42831.1"/>
    <property type="molecule type" value="Genomic_DNA"/>
</dbReference>
<name>A0A0S7C287_9BACT</name>
<dbReference type="InterPro" id="IPR006121">
    <property type="entry name" value="HMA_dom"/>
</dbReference>